<evidence type="ECO:0000313" key="3">
    <source>
        <dbReference type="Proteomes" id="UP000597762"/>
    </source>
</evidence>
<evidence type="ECO:0000313" key="2">
    <source>
        <dbReference type="EMBL" id="CAE1265674.1"/>
    </source>
</evidence>
<keyword evidence="3" id="KW-1185">Reference proteome</keyword>
<comment type="caution">
    <text evidence="2">The sequence shown here is derived from an EMBL/GenBank/DDBJ whole genome shotgun (WGS) entry which is preliminary data.</text>
</comment>
<accession>A0A812CH77</accession>
<feature type="domain" description="TIR" evidence="1">
    <location>
        <begin position="56"/>
        <end position="185"/>
    </location>
</feature>
<gene>
    <name evidence="2" type="ORF">SPHA_34800</name>
</gene>
<protein>
    <submittedName>
        <fullName evidence="2">IL1RAPL</fullName>
    </submittedName>
</protein>
<dbReference type="AlphaFoldDB" id="A0A812CH77"/>
<dbReference type="EMBL" id="CAHIKZ030001486">
    <property type="protein sequence ID" value="CAE1265674.1"/>
    <property type="molecule type" value="Genomic_DNA"/>
</dbReference>
<proteinExistence type="predicted"/>
<name>A0A812CH77_ACAPH</name>
<dbReference type="GO" id="GO:0007165">
    <property type="term" value="P:signal transduction"/>
    <property type="evidence" value="ECO:0007669"/>
    <property type="project" value="InterPro"/>
</dbReference>
<dbReference type="InterPro" id="IPR035897">
    <property type="entry name" value="Toll_tir_struct_dom_sf"/>
</dbReference>
<dbReference type="Pfam" id="PF13676">
    <property type="entry name" value="TIR_2"/>
    <property type="match status" value="1"/>
</dbReference>
<dbReference type="InterPro" id="IPR042342">
    <property type="entry name" value="TTC22"/>
</dbReference>
<dbReference type="InterPro" id="IPR000157">
    <property type="entry name" value="TIR_dom"/>
</dbReference>
<evidence type="ECO:0000259" key="1">
    <source>
        <dbReference type="PROSITE" id="PS50104"/>
    </source>
</evidence>
<organism evidence="2 3">
    <name type="scientific">Acanthosepion pharaonis</name>
    <name type="common">Pharaoh cuttlefish</name>
    <name type="synonym">Sepia pharaonis</name>
    <dbReference type="NCBI Taxonomy" id="158019"/>
    <lineage>
        <taxon>Eukaryota</taxon>
        <taxon>Metazoa</taxon>
        <taxon>Spiralia</taxon>
        <taxon>Lophotrochozoa</taxon>
        <taxon>Mollusca</taxon>
        <taxon>Cephalopoda</taxon>
        <taxon>Coleoidea</taxon>
        <taxon>Decapodiformes</taxon>
        <taxon>Sepiida</taxon>
        <taxon>Sepiina</taxon>
        <taxon>Sepiidae</taxon>
        <taxon>Acanthosepion</taxon>
    </lineage>
</organism>
<dbReference type="Pfam" id="PF01582">
    <property type="entry name" value="TIR"/>
    <property type="match status" value="1"/>
</dbReference>
<dbReference type="Gene3D" id="3.40.50.10140">
    <property type="entry name" value="Toll/interleukin-1 receptor homology (TIR) domain"/>
    <property type="match status" value="2"/>
</dbReference>
<dbReference type="PANTHER" id="PTHR16253">
    <property type="entry name" value="TETRATRICOPEPTIDE REPEAT PROTEIN 22"/>
    <property type="match status" value="1"/>
</dbReference>
<dbReference type="OrthoDB" id="9982425at2759"/>
<dbReference type="SUPFAM" id="SSF52200">
    <property type="entry name" value="Toll/Interleukin receptor TIR domain"/>
    <property type="match status" value="2"/>
</dbReference>
<dbReference type="PANTHER" id="PTHR16253:SF0">
    <property type="entry name" value="TETRATRICOPEPTIDE REPEAT PROTEIN 22"/>
    <property type="match status" value="1"/>
</dbReference>
<dbReference type="PROSITE" id="PS50104">
    <property type="entry name" value="TIR"/>
    <property type="match status" value="1"/>
</dbReference>
<dbReference type="Proteomes" id="UP000597762">
    <property type="component" value="Unassembled WGS sequence"/>
</dbReference>
<reference evidence="2" key="1">
    <citation type="submission" date="2021-01" db="EMBL/GenBank/DDBJ databases">
        <authorList>
            <person name="Li R."/>
            <person name="Bekaert M."/>
        </authorList>
    </citation>
    <scope>NUCLEOTIDE SEQUENCE</scope>
    <source>
        <strain evidence="2">Farmed</strain>
    </source>
</reference>
<sequence>MFFTSFRAPSFCCSLANPGPTDESKFSVTVDPVKILVCFAIVECFIPDRDLIPGDLQYDNIIKGIDNSRKLLIVLTPTYLSLPEKTTGKKGFIPGRDLIPGELQYDNIIKGIDNSRKLLIVLTPTYVKDYNQNYIFNLLLLQSNKMKKTIIPIILKSCSIPDKLKIFTPICFTKKSDWDQLRMSLTANTSSDSDLEERMSSLNISESEED</sequence>